<name>A0ABV0K6D5_9CYAN</name>
<keyword evidence="4" id="KW-0547">Nucleotide-binding</keyword>
<keyword evidence="5" id="KW-0378">Hydrolase</keyword>
<dbReference type="Proteomes" id="UP001482513">
    <property type="component" value="Unassembled WGS sequence"/>
</dbReference>
<evidence type="ECO:0000313" key="8">
    <source>
        <dbReference type="Proteomes" id="UP001482513"/>
    </source>
</evidence>
<comment type="similarity">
    <text evidence="6">Belongs to the HepT RNase toxin family.</text>
</comment>
<protein>
    <submittedName>
        <fullName evidence="7">DUF86 domain-containing protein</fullName>
    </submittedName>
</protein>
<evidence type="ECO:0000313" key="7">
    <source>
        <dbReference type="EMBL" id="MEP0948080.1"/>
    </source>
</evidence>
<keyword evidence="3" id="KW-0540">Nuclease</keyword>
<evidence type="ECO:0000256" key="5">
    <source>
        <dbReference type="ARBA" id="ARBA00022801"/>
    </source>
</evidence>
<dbReference type="InterPro" id="IPR051813">
    <property type="entry name" value="HepT_RNase_toxin"/>
</dbReference>
<reference evidence="7 8" key="1">
    <citation type="submission" date="2022-04" db="EMBL/GenBank/DDBJ databases">
        <title>Positive selection, recombination, and allopatry shape intraspecific diversity of widespread and dominant cyanobacteria.</title>
        <authorList>
            <person name="Wei J."/>
            <person name="Shu W."/>
            <person name="Hu C."/>
        </authorList>
    </citation>
    <scope>NUCLEOTIDE SEQUENCE [LARGE SCALE GENOMIC DNA]</scope>
    <source>
        <strain evidence="7 8">DQ-A4</strain>
    </source>
</reference>
<dbReference type="Gene3D" id="1.20.120.580">
    <property type="entry name" value="bsu32300-like"/>
    <property type="match status" value="1"/>
</dbReference>
<gene>
    <name evidence="7" type="ORF">NC992_14445</name>
</gene>
<keyword evidence="1" id="KW-0597">Phosphoprotein</keyword>
<evidence type="ECO:0000256" key="4">
    <source>
        <dbReference type="ARBA" id="ARBA00022741"/>
    </source>
</evidence>
<dbReference type="PANTHER" id="PTHR34139:SF1">
    <property type="entry name" value="RNASE MJ1380-RELATED"/>
    <property type="match status" value="1"/>
</dbReference>
<evidence type="ECO:0000256" key="6">
    <source>
        <dbReference type="ARBA" id="ARBA00024207"/>
    </source>
</evidence>
<dbReference type="EMBL" id="JAMPKX010000006">
    <property type="protein sequence ID" value="MEP0948080.1"/>
    <property type="molecule type" value="Genomic_DNA"/>
</dbReference>
<dbReference type="InterPro" id="IPR037038">
    <property type="entry name" value="HepT-like_sf"/>
</dbReference>
<organism evidence="7 8">
    <name type="scientific">Leptolyngbya subtilissima DQ-A4</name>
    <dbReference type="NCBI Taxonomy" id="2933933"/>
    <lineage>
        <taxon>Bacteria</taxon>
        <taxon>Bacillati</taxon>
        <taxon>Cyanobacteriota</taxon>
        <taxon>Cyanophyceae</taxon>
        <taxon>Leptolyngbyales</taxon>
        <taxon>Leptolyngbyaceae</taxon>
        <taxon>Leptolyngbya group</taxon>
        <taxon>Leptolyngbya</taxon>
    </lineage>
</organism>
<dbReference type="Pfam" id="PF01934">
    <property type="entry name" value="HepT-like"/>
    <property type="match status" value="1"/>
</dbReference>
<evidence type="ECO:0000256" key="2">
    <source>
        <dbReference type="ARBA" id="ARBA00022649"/>
    </source>
</evidence>
<dbReference type="PANTHER" id="PTHR34139">
    <property type="entry name" value="UPF0331 PROTEIN MJ0127"/>
    <property type="match status" value="1"/>
</dbReference>
<sequence length="112" mass="12903">MRDQQWIVDMLQAAREILSFAEGFDRADLESDRRTCSAILYEIIVIGEAANRLSDEYRACHAHIPWQSIVGMRNILAHQYDQVDTEIIWDAVSIDVPELITMLEPLLTEDNL</sequence>
<evidence type="ECO:0000256" key="1">
    <source>
        <dbReference type="ARBA" id="ARBA00022553"/>
    </source>
</evidence>
<evidence type="ECO:0000256" key="3">
    <source>
        <dbReference type="ARBA" id="ARBA00022722"/>
    </source>
</evidence>
<accession>A0ABV0K6D5</accession>
<comment type="caution">
    <text evidence="7">The sequence shown here is derived from an EMBL/GenBank/DDBJ whole genome shotgun (WGS) entry which is preliminary data.</text>
</comment>
<dbReference type="RefSeq" id="WP_199325916.1">
    <property type="nucleotide sequence ID" value="NZ_JAMPKX010000006.1"/>
</dbReference>
<proteinExistence type="inferred from homology"/>
<keyword evidence="8" id="KW-1185">Reference proteome</keyword>
<dbReference type="InterPro" id="IPR008201">
    <property type="entry name" value="HepT-like"/>
</dbReference>
<keyword evidence="2" id="KW-1277">Toxin-antitoxin system</keyword>